<evidence type="ECO:0000256" key="2">
    <source>
        <dbReference type="SAM" id="Phobius"/>
    </source>
</evidence>
<feature type="compositionally biased region" description="Polar residues" evidence="1">
    <location>
        <begin position="506"/>
        <end position="518"/>
    </location>
</feature>
<keyword evidence="4" id="KW-1185">Reference proteome</keyword>
<feature type="compositionally biased region" description="Basic residues" evidence="1">
    <location>
        <begin position="15"/>
        <end position="28"/>
    </location>
</feature>
<keyword evidence="2" id="KW-0472">Membrane</keyword>
<protein>
    <submittedName>
        <fullName evidence="3">Uncharacterized protein</fullName>
    </submittedName>
</protein>
<dbReference type="AlphaFoldDB" id="A0A4S4LS64"/>
<organism evidence="3 4">
    <name type="scientific">Bondarzewia mesenterica</name>
    <dbReference type="NCBI Taxonomy" id="1095465"/>
    <lineage>
        <taxon>Eukaryota</taxon>
        <taxon>Fungi</taxon>
        <taxon>Dikarya</taxon>
        <taxon>Basidiomycota</taxon>
        <taxon>Agaricomycotina</taxon>
        <taxon>Agaricomycetes</taxon>
        <taxon>Russulales</taxon>
        <taxon>Bondarzewiaceae</taxon>
        <taxon>Bondarzewia</taxon>
    </lineage>
</organism>
<name>A0A4S4LS64_9AGAM</name>
<dbReference type="Proteomes" id="UP000310158">
    <property type="component" value="Unassembled WGS sequence"/>
</dbReference>
<keyword evidence="2" id="KW-0812">Transmembrane</keyword>
<feature type="region of interest" description="Disordered" evidence="1">
    <location>
        <begin position="494"/>
        <end position="518"/>
    </location>
</feature>
<dbReference type="EMBL" id="SGPL01000271">
    <property type="protein sequence ID" value="THH14518.1"/>
    <property type="molecule type" value="Genomic_DNA"/>
</dbReference>
<feature type="transmembrane region" description="Helical" evidence="2">
    <location>
        <begin position="276"/>
        <end position="296"/>
    </location>
</feature>
<feature type="transmembrane region" description="Helical" evidence="2">
    <location>
        <begin position="165"/>
        <end position="186"/>
    </location>
</feature>
<evidence type="ECO:0000313" key="4">
    <source>
        <dbReference type="Proteomes" id="UP000310158"/>
    </source>
</evidence>
<evidence type="ECO:0000256" key="1">
    <source>
        <dbReference type="SAM" id="MobiDB-lite"/>
    </source>
</evidence>
<evidence type="ECO:0000313" key="3">
    <source>
        <dbReference type="EMBL" id="THH14518.1"/>
    </source>
</evidence>
<proteinExistence type="predicted"/>
<feature type="transmembrane region" description="Helical" evidence="2">
    <location>
        <begin position="336"/>
        <end position="354"/>
    </location>
</feature>
<feature type="region of interest" description="Disordered" evidence="1">
    <location>
        <begin position="1"/>
        <end position="28"/>
    </location>
</feature>
<reference evidence="3 4" key="1">
    <citation type="submission" date="2019-02" db="EMBL/GenBank/DDBJ databases">
        <title>Genome sequencing of the rare red list fungi Bondarzewia mesenterica.</title>
        <authorList>
            <person name="Buettner E."/>
            <person name="Kellner H."/>
        </authorList>
    </citation>
    <scope>NUCLEOTIDE SEQUENCE [LARGE SCALE GENOMIC DNA]</scope>
    <source>
        <strain evidence="3 4">DSM 108281</strain>
    </source>
</reference>
<sequence>MNVPALSSAHDTTHPHRLRTHPRRRRSSHAKLAHAQLSHPRLSASAAAKPLPQWAFPIPSVRPPALILNPGPASMTMSSRPHGNMACVSRLLLTPSPPSHSQIRLALFSFQSSPTLPLPAPASIVLPYALPGVASSAGSRASISVPPSFSHDAVSSPCPPFPLKLVLTIGIAMTSLASAIASTILMNDMRAQCMPRYAVLLAPPAPHRRNLLLERKENFDMLWSPQSHPTPRKPMNGPPLIISVLGLSIVPTLPGTQREEILSLSVRSIVTSARPISGAFFSLVIFLGVGCTNTFAPVRAGSPVGGKRALQQTSAFELEERDIPRHGVLMTDIQDFLFFIWGGGAVRVRVIVLLRHASPRRRFPYVSFVETLAFGFDTQSCVVPDPLMVQETSVVIRVRGTLFLPVGWVRASVRQRLLCVVSSSVSSARNVVSSFVRLHTHSLFRCPGTLAALRGFYSVVPSFFFFLHGFGNLPDERRGSKAGSLADGKRALQKTSPFDFPDMKRPSSTHLARSGSYI</sequence>
<accession>A0A4S4LS64</accession>
<comment type="caution">
    <text evidence="3">The sequence shown here is derived from an EMBL/GenBank/DDBJ whole genome shotgun (WGS) entry which is preliminary data.</text>
</comment>
<keyword evidence="2" id="KW-1133">Transmembrane helix</keyword>
<gene>
    <name evidence="3" type="ORF">EW146_g5818</name>
</gene>